<keyword evidence="2" id="KW-0675">Receptor</keyword>
<dbReference type="AlphaFoldDB" id="A0A1D1YNE8"/>
<name>A0A1D1YNE8_9ARAE</name>
<proteinExistence type="predicted"/>
<gene>
    <name evidence="2" type="primary">PTPRS</name>
    <name evidence="2" type="ORF">g.85561</name>
</gene>
<organism evidence="2">
    <name type="scientific">Anthurium amnicola</name>
    <dbReference type="NCBI Taxonomy" id="1678845"/>
    <lineage>
        <taxon>Eukaryota</taxon>
        <taxon>Viridiplantae</taxon>
        <taxon>Streptophyta</taxon>
        <taxon>Embryophyta</taxon>
        <taxon>Tracheophyta</taxon>
        <taxon>Spermatophyta</taxon>
        <taxon>Magnoliopsida</taxon>
        <taxon>Liliopsida</taxon>
        <taxon>Araceae</taxon>
        <taxon>Pothoideae</taxon>
        <taxon>Potheae</taxon>
        <taxon>Anthurium</taxon>
    </lineage>
</organism>
<accession>A0A1D1YNE8</accession>
<sequence>ARISELERQLKEARASSGGGDPRLAIRLELLEADRATDRAEITRLRAREIELSVEMGGWRRQPSTSTDGTGRGRSGVTLRAHTGLVISAGLVRGLREWRRAAVRVVAKVVQHLAPLSQFCSSGVCPDVA</sequence>
<dbReference type="EMBL" id="GDJX01011823">
    <property type="protein sequence ID" value="JAT56113.1"/>
    <property type="molecule type" value="Transcribed_RNA"/>
</dbReference>
<feature type="non-terminal residue" evidence="2">
    <location>
        <position position="1"/>
    </location>
</feature>
<evidence type="ECO:0000256" key="1">
    <source>
        <dbReference type="SAM" id="MobiDB-lite"/>
    </source>
</evidence>
<feature type="non-terminal residue" evidence="2">
    <location>
        <position position="129"/>
    </location>
</feature>
<reference evidence="2" key="1">
    <citation type="submission" date="2015-07" db="EMBL/GenBank/DDBJ databases">
        <title>Transcriptome Assembly of Anthurium amnicola.</title>
        <authorList>
            <person name="Suzuki J."/>
        </authorList>
    </citation>
    <scope>NUCLEOTIDE SEQUENCE</scope>
</reference>
<protein>
    <submittedName>
        <fullName evidence="2">Receptor-type tyrosine-protein phosphatase S</fullName>
    </submittedName>
</protein>
<evidence type="ECO:0000313" key="2">
    <source>
        <dbReference type="EMBL" id="JAT56113.1"/>
    </source>
</evidence>
<feature type="region of interest" description="Disordered" evidence="1">
    <location>
        <begin position="57"/>
        <end position="76"/>
    </location>
</feature>